<dbReference type="Pfam" id="PF01471">
    <property type="entry name" value="PG_binding_1"/>
    <property type="match status" value="1"/>
</dbReference>
<dbReference type="EMBL" id="NTJD01000002">
    <property type="protein sequence ID" value="PCD77531.1"/>
    <property type="molecule type" value="Genomic_DNA"/>
</dbReference>
<evidence type="ECO:0000259" key="1">
    <source>
        <dbReference type="Pfam" id="PF01471"/>
    </source>
</evidence>
<proteinExistence type="predicted"/>
<dbReference type="InterPro" id="IPR036365">
    <property type="entry name" value="PGBD-like_sf"/>
</dbReference>
<dbReference type="Proteomes" id="UP000243507">
    <property type="component" value="Unassembled WGS sequence"/>
</dbReference>
<protein>
    <submittedName>
        <fullName evidence="2">Peptidoglycan-binding protein</fullName>
    </submittedName>
</protein>
<dbReference type="Gene3D" id="1.10.101.10">
    <property type="entry name" value="PGBD-like superfamily/PGBD"/>
    <property type="match status" value="1"/>
</dbReference>
<feature type="domain" description="Peptidoglycan binding-like" evidence="1">
    <location>
        <begin position="178"/>
        <end position="221"/>
    </location>
</feature>
<name>A0A2A4CQL2_9RHOB</name>
<dbReference type="InterPro" id="IPR002477">
    <property type="entry name" value="Peptidoglycan-bd-like"/>
</dbReference>
<gene>
    <name evidence="2" type="ORF">CLN94_03220</name>
</gene>
<keyword evidence="3" id="KW-1185">Reference proteome</keyword>
<evidence type="ECO:0000313" key="2">
    <source>
        <dbReference type="EMBL" id="PCD77531.1"/>
    </source>
</evidence>
<dbReference type="InterPro" id="IPR036366">
    <property type="entry name" value="PGBDSf"/>
</dbReference>
<evidence type="ECO:0000313" key="3">
    <source>
        <dbReference type="Proteomes" id="UP000243507"/>
    </source>
</evidence>
<comment type="caution">
    <text evidence="2">The sequence shown here is derived from an EMBL/GenBank/DDBJ whole genome shotgun (WGS) entry which is preliminary data.</text>
</comment>
<dbReference type="SUPFAM" id="SSF47090">
    <property type="entry name" value="PGBD-like"/>
    <property type="match status" value="1"/>
</dbReference>
<organism evidence="2 3">
    <name type="scientific">Pseudothioclava arenosa</name>
    <dbReference type="NCBI Taxonomy" id="1795308"/>
    <lineage>
        <taxon>Bacteria</taxon>
        <taxon>Pseudomonadati</taxon>
        <taxon>Pseudomonadota</taxon>
        <taxon>Alphaproteobacteria</taxon>
        <taxon>Rhodobacterales</taxon>
        <taxon>Paracoccaceae</taxon>
        <taxon>Pseudothioclava</taxon>
    </lineage>
</organism>
<sequence length="238" mass="24926">MLGAVEFDIGDLRHVSCPFAEILPCARDVGQSAGEGQSQGPPVPGPFVARALRLGKGGTAGGCGMRGAILALGGALILGGCGGAVAPDPAPGTALTLSRALMERAPEGGPGCPAEVQIRPASFGTVMRAVELRPARIDPKTGKELEPAVYEERPFSAVVDPGEVKYFETLCREQATPELVANLQRALKARGLYRGAITRRLDAGTRAAIRAYQAPRGLPSDEISRRALMEMGLLVWED</sequence>
<reference evidence="2 3" key="1">
    <citation type="submission" date="2017-09" db="EMBL/GenBank/DDBJ databases">
        <title>A multilocus sequence analysis scheme for characterization of bacteria in the genus Thioclava.</title>
        <authorList>
            <person name="Liu Y."/>
            <person name="Shao Z."/>
        </authorList>
    </citation>
    <scope>NUCLEOTIDE SEQUENCE [LARGE SCALE GENOMIC DNA]</scope>
    <source>
        <strain evidence="2 3">CAU 1312</strain>
    </source>
</reference>
<dbReference type="OrthoDB" id="7861420at2"/>
<accession>A0A2A4CQL2</accession>
<dbReference type="AlphaFoldDB" id="A0A2A4CQL2"/>